<dbReference type="Proteomes" id="UP000319732">
    <property type="component" value="Unassembled WGS sequence"/>
</dbReference>
<dbReference type="AlphaFoldDB" id="A0A545TZD2"/>
<dbReference type="CDD" id="cd02440">
    <property type="entry name" value="AdoMet_MTases"/>
    <property type="match status" value="1"/>
</dbReference>
<evidence type="ECO:0000259" key="1">
    <source>
        <dbReference type="Pfam" id="PF13649"/>
    </source>
</evidence>
<keyword evidence="2" id="KW-0808">Transferase</keyword>
<dbReference type="EMBL" id="VHSG01000007">
    <property type="protein sequence ID" value="TQV82582.1"/>
    <property type="molecule type" value="Genomic_DNA"/>
</dbReference>
<comment type="caution">
    <text evidence="2">The sequence shown here is derived from an EMBL/GenBank/DDBJ whole genome shotgun (WGS) entry which is preliminary data.</text>
</comment>
<dbReference type="OrthoDB" id="9797252at2"/>
<dbReference type="Gene3D" id="3.40.50.150">
    <property type="entry name" value="Vaccinia Virus protein VP39"/>
    <property type="match status" value="1"/>
</dbReference>
<accession>A0A545TZD2</accession>
<protein>
    <submittedName>
        <fullName evidence="2">Class I SAM-dependent methyltransferase</fullName>
    </submittedName>
</protein>
<evidence type="ECO:0000313" key="2">
    <source>
        <dbReference type="EMBL" id="TQV82582.1"/>
    </source>
</evidence>
<feature type="domain" description="Methyltransferase" evidence="1">
    <location>
        <begin position="1"/>
        <end position="45"/>
    </location>
</feature>
<name>A0A545TZD2_9GAMM</name>
<sequence>MDVGCGTGHSALALTKYCSRFHGVEPSRAMLERAMPHAQSQLWQIVLRVDISGRPSFAG</sequence>
<reference evidence="2 3" key="1">
    <citation type="submission" date="2019-06" db="EMBL/GenBank/DDBJ databases">
        <title>Whole genome sequence for Cellvibrionaceae sp. R142.</title>
        <authorList>
            <person name="Wang G."/>
        </authorList>
    </citation>
    <scope>NUCLEOTIDE SEQUENCE [LARGE SCALE GENOMIC DNA]</scope>
    <source>
        <strain evidence="2 3">R142</strain>
    </source>
</reference>
<keyword evidence="2" id="KW-0489">Methyltransferase</keyword>
<dbReference type="SUPFAM" id="SSF53335">
    <property type="entry name" value="S-adenosyl-L-methionine-dependent methyltransferases"/>
    <property type="match status" value="1"/>
</dbReference>
<organism evidence="2 3">
    <name type="scientific">Exilibacterium tricleocarpae</name>
    <dbReference type="NCBI Taxonomy" id="2591008"/>
    <lineage>
        <taxon>Bacteria</taxon>
        <taxon>Pseudomonadati</taxon>
        <taxon>Pseudomonadota</taxon>
        <taxon>Gammaproteobacteria</taxon>
        <taxon>Cellvibrionales</taxon>
        <taxon>Cellvibrionaceae</taxon>
        <taxon>Exilibacterium</taxon>
    </lineage>
</organism>
<keyword evidence="3" id="KW-1185">Reference proteome</keyword>
<dbReference type="InterPro" id="IPR041698">
    <property type="entry name" value="Methyltransf_25"/>
</dbReference>
<gene>
    <name evidence="2" type="ORF">FKG94_07570</name>
</gene>
<dbReference type="GO" id="GO:0008168">
    <property type="term" value="F:methyltransferase activity"/>
    <property type="evidence" value="ECO:0007669"/>
    <property type="project" value="UniProtKB-KW"/>
</dbReference>
<dbReference type="InterPro" id="IPR029063">
    <property type="entry name" value="SAM-dependent_MTases_sf"/>
</dbReference>
<dbReference type="GO" id="GO:0032259">
    <property type="term" value="P:methylation"/>
    <property type="evidence" value="ECO:0007669"/>
    <property type="project" value="UniProtKB-KW"/>
</dbReference>
<proteinExistence type="predicted"/>
<dbReference type="Pfam" id="PF13649">
    <property type="entry name" value="Methyltransf_25"/>
    <property type="match status" value="1"/>
</dbReference>
<evidence type="ECO:0000313" key="3">
    <source>
        <dbReference type="Proteomes" id="UP000319732"/>
    </source>
</evidence>